<reference evidence="3" key="1">
    <citation type="submission" date="2011-08" db="EMBL/GenBank/DDBJ databases">
        <authorList>
            <person name="Rombauts S."/>
        </authorList>
    </citation>
    <scope>NUCLEOTIDE SEQUENCE</scope>
    <source>
        <strain evidence="3">London</strain>
    </source>
</reference>
<dbReference type="EMBL" id="CAEY01001581">
    <property type="status" value="NOT_ANNOTATED_CDS"/>
    <property type="molecule type" value="Genomic_DNA"/>
</dbReference>
<sequence>MSSDNPEILEDYKVMIQHYDQDSCGPFVCNYGAMVVFHYLTGLPEFDIQHQKNFNKSHIKAMQQRQRNALIKKSTTTSDEITIYQPESDAEKSLAKNTSSSVSQYQALVKRKREEYEKETEKRPE</sequence>
<reference evidence="2" key="2">
    <citation type="submission" date="2015-06" db="UniProtKB">
        <authorList>
            <consortium name="EnsemblMetazoa"/>
        </authorList>
    </citation>
    <scope>IDENTIFICATION</scope>
</reference>
<proteinExistence type="predicted"/>
<dbReference type="HOGENOM" id="CLU_1995507_0_0_1"/>
<feature type="compositionally biased region" description="Basic and acidic residues" evidence="1">
    <location>
        <begin position="112"/>
        <end position="125"/>
    </location>
</feature>
<organism evidence="2 3">
    <name type="scientific">Tetranychus urticae</name>
    <name type="common">Two-spotted spider mite</name>
    <dbReference type="NCBI Taxonomy" id="32264"/>
    <lineage>
        <taxon>Eukaryota</taxon>
        <taxon>Metazoa</taxon>
        <taxon>Ecdysozoa</taxon>
        <taxon>Arthropoda</taxon>
        <taxon>Chelicerata</taxon>
        <taxon>Arachnida</taxon>
        <taxon>Acari</taxon>
        <taxon>Acariformes</taxon>
        <taxon>Trombidiformes</taxon>
        <taxon>Prostigmata</taxon>
        <taxon>Eleutherengona</taxon>
        <taxon>Raphignathae</taxon>
        <taxon>Tetranychoidea</taxon>
        <taxon>Tetranychidae</taxon>
        <taxon>Tetranychus</taxon>
    </lineage>
</organism>
<evidence type="ECO:0000313" key="3">
    <source>
        <dbReference type="Proteomes" id="UP000015104"/>
    </source>
</evidence>
<feature type="region of interest" description="Disordered" evidence="1">
    <location>
        <begin position="87"/>
        <end position="125"/>
    </location>
</feature>
<dbReference type="AlphaFoldDB" id="T1K4V9"/>
<evidence type="ECO:0000256" key="1">
    <source>
        <dbReference type="SAM" id="MobiDB-lite"/>
    </source>
</evidence>
<evidence type="ECO:0000313" key="2">
    <source>
        <dbReference type="EnsemblMetazoa" id="tetur05g04080.1"/>
    </source>
</evidence>
<dbReference type="Proteomes" id="UP000015104">
    <property type="component" value="Unassembled WGS sequence"/>
</dbReference>
<protein>
    <submittedName>
        <fullName evidence="2">Uncharacterized protein</fullName>
    </submittedName>
</protein>
<name>T1K4V9_TETUR</name>
<dbReference type="EnsemblMetazoa" id="tetur05g04080.1">
    <property type="protein sequence ID" value="tetur05g04080.1"/>
    <property type="gene ID" value="tetur05g04080"/>
</dbReference>
<keyword evidence="3" id="KW-1185">Reference proteome</keyword>
<accession>T1K4V9</accession>
<feature type="compositionally biased region" description="Polar residues" evidence="1">
    <location>
        <begin position="95"/>
        <end position="106"/>
    </location>
</feature>